<dbReference type="PANTHER" id="PTHR31266">
    <property type="entry name" value="TRAF-INTERACTING PROTEIN WITH FHA DOMAIN-CONTAINING PROTEIN A FAMILY MEMBER"/>
    <property type="match status" value="1"/>
</dbReference>
<dbReference type="Proteomes" id="UP001497482">
    <property type="component" value="Chromosome 19"/>
</dbReference>
<keyword evidence="2" id="KW-0963">Cytoplasm</keyword>
<organism evidence="3 4">
    <name type="scientific">Knipowitschia caucasica</name>
    <name type="common">Caucasian dwarf goby</name>
    <name type="synonym">Pomatoschistus caucasicus</name>
    <dbReference type="NCBI Taxonomy" id="637954"/>
    <lineage>
        <taxon>Eukaryota</taxon>
        <taxon>Metazoa</taxon>
        <taxon>Chordata</taxon>
        <taxon>Craniata</taxon>
        <taxon>Vertebrata</taxon>
        <taxon>Euteleostomi</taxon>
        <taxon>Actinopterygii</taxon>
        <taxon>Neopterygii</taxon>
        <taxon>Teleostei</taxon>
        <taxon>Neoteleostei</taxon>
        <taxon>Acanthomorphata</taxon>
        <taxon>Gobiaria</taxon>
        <taxon>Gobiiformes</taxon>
        <taxon>Gobioidei</taxon>
        <taxon>Gobiidae</taxon>
        <taxon>Gobiinae</taxon>
        <taxon>Knipowitschia</taxon>
    </lineage>
</organism>
<keyword evidence="4" id="KW-1185">Reference proteome</keyword>
<dbReference type="GO" id="GO:0005737">
    <property type="term" value="C:cytoplasm"/>
    <property type="evidence" value="ECO:0007669"/>
    <property type="project" value="UniProtKB-SubCell"/>
</dbReference>
<evidence type="ECO:0000313" key="4">
    <source>
        <dbReference type="Proteomes" id="UP001497482"/>
    </source>
</evidence>
<protein>
    <submittedName>
        <fullName evidence="3">Uncharacterized protein</fullName>
    </submittedName>
</protein>
<gene>
    <name evidence="3" type="ORF">KC01_LOCUS20034</name>
</gene>
<dbReference type="InterPro" id="IPR033621">
    <property type="entry name" value="TIFA"/>
</dbReference>
<evidence type="ECO:0000313" key="3">
    <source>
        <dbReference type="EMBL" id="CAL1590535.1"/>
    </source>
</evidence>
<dbReference type="EMBL" id="OZ035841">
    <property type="protein sequence ID" value="CAL1590535.1"/>
    <property type="molecule type" value="Genomic_DNA"/>
</dbReference>
<comment type="subcellular location">
    <subcellularLocation>
        <location evidence="1">Cytoplasm</location>
    </subcellularLocation>
</comment>
<evidence type="ECO:0000256" key="1">
    <source>
        <dbReference type="ARBA" id="ARBA00004496"/>
    </source>
</evidence>
<sequence length="217" mass="24581">MRHTLYTTNFTCSYSEVDFFPSSRDIMSVSQTLETEEDFLTCLQIKLFHPQQRSGGMFGLLPLGRRLKQDADDPLRLGRDGMSCALALVDLKASRKQLSLQAYHTPQKQDMYFSIQNLSKKGRLIVNGVALEYLEKLDLPDKALVRFGEYEMLLVREAGEAKGSFEVELNVLDRSPFTETCVCIPVKTPVLDTCSGYMDGLCSHEPLELDETMSYKI</sequence>
<proteinExistence type="predicted"/>
<name>A0AAV2KR42_KNICA</name>
<dbReference type="Gene3D" id="2.60.200.20">
    <property type="match status" value="1"/>
</dbReference>
<accession>A0AAV2KR42</accession>
<dbReference type="SUPFAM" id="SSF49879">
    <property type="entry name" value="SMAD/FHA domain"/>
    <property type="match status" value="1"/>
</dbReference>
<reference evidence="3 4" key="1">
    <citation type="submission" date="2024-04" db="EMBL/GenBank/DDBJ databases">
        <authorList>
            <person name="Waldvogel A.-M."/>
            <person name="Schoenle A."/>
        </authorList>
    </citation>
    <scope>NUCLEOTIDE SEQUENCE [LARGE SCALE GENOMIC DNA]</scope>
</reference>
<dbReference type="PANTHER" id="PTHR31266:SF2">
    <property type="entry name" value="TRAF-INTERACTING PROTEIN WITH FHA DOMAIN-CONTAINING PROTEIN A"/>
    <property type="match status" value="1"/>
</dbReference>
<dbReference type="GO" id="GO:0043123">
    <property type="term" value="P:positive regulation of canonical NF-kappaB signal transduction"/>
    <property type="evidence" value="ECO:0007669"/>
    <property type="project" value="InterPro"/>
</dbReference>
<evidence type="ECO:0000256" key="2">
    <source>
        <dbReference type="ARBA" id="ARBA00022490"/>
    </source>
</evidence>
<dbReference type="InterPro" id="IPR008984">
    <property type="entry name" value="SMAD_FHA_dom_sf"/>
</dbReference>
<dbReference type="AlphaFoldDB" id="A0AAV2KR42"/>